<feature type="transmembrane region" description="Helical" evidence="1">
    <location>
        <begin position="31"/>
        <end position="51"/>
    </location>
</feature>
<keyword evidence="1" id="KW-0812">Transmembrane</keyword>
<keyword evidence="1" id="KW-0472">Membrane</keyword>
<evidence type="ECO:0000313" key="3">
    <source>
        <dbReference type="Proteomes" id="UP000712600"/>
    </source>
</evidence>
<accession>A0A8S9S6M0</accession>
<dbReference type="Proteomes" id="UP000712600">
    <property type="component" value="Unassembled WGS sequence"/>
</dbReference>
<dbReference type="AlphaFoldDB" id="A0A8S9S6M0"/>
<organism evidence="2 3">
    <name type="scientific">Brassica cretica</name>
    <name type="common">Mustard</name>
    <dbReference type="NCBI Taxonomy" id="69181"/>
    <lineage>
        <taxon>Eukaryota</taxon>
        <taxon>Viridiplantae</taxon>
        <taxon>Streptophyta</taxon>
        <taxon>Embryophyta</taxon>
        <taxon>Tracheophyta</taxon>
        <taxon>Spermatophyta</taxon>
        <taxon>Magnoliopsida</taxon>
        <taxon>eudicotyledons</taxon>
        <taxon>Gunneridae</taxon>
        <taxon>Pentapetalae</taxon>
        <taxon>rosids</taxon>
        <taxon>malvids</taxon>
        <taxon>Brassicales</taxon>
        <taxon>Brassicaceae</taxon>
        <taxon>Brassiceae</taxon>
        <taxon>Brassica</taxon>
    </lineage>
</organism>
<proteinExistence type="predicted"/>
<sequence length="57" mass="6571">MVVVSRQDHFREPPQTLSSFSALCRLLRHDMTTSAFLCDVSVFLVVFIEILSRNNRS</sequence>
<reference evidence="2" key="1">
    <citation type="submission" date="2019-12" db="EMBL/GenBank/DDBJ databases">
        <title>Genome sequencing and annotation of Brassica cretica.</title>
        <authorList>
            <person name="Studholme D.J."/>
            <person name="Sarris P."/>
        </authorList>
    </citation>
    <scope>NUCLEOTIDE SEQUENCE</scope>
    <source>
        <strain evidence="2">PFS-109/04</strain>
        <tissue evidence="2">Leaf</tissue>
    </source>
</reference>
<dbReference type="EMBL" id="QGKX02000088">
    <property type="protein sequence ID" value="KAF3588847.1"/>
    <property type="molecule type" value="Genomic_DNA"/>
</dbReference>
<evidence type="ECO:0000256" key="1">
    <source>
        <dbReference type="SAM" id="Phobius"/>
    </source>
</evidence>
<name>A0A8S9S6M0_BRACR</name>
<gene>
    <name evidence="2" type="ORF">F2Q69_00031516</name>
</gene>
<protein>
    <submittedName>
        <fullName evidence="2">Uncharacterized protein</fullName>
    </submittedName>
</protein>
<comment type="caution">
    <text evidence="2">The sequence shown here is derived from an EMBL/GenBank/DDBJ whole genome shotgun (WGS) entry which is preliminary data.</text>
</comment>
<keyword evidence="1" id="KW-1133">Transmembrane helix</keyword>
<evidence type="ECO:0000313" key="2">
    <source>
        <dbReference type="EMBL" id="KAF3588847.1"/>
    </source>
</evidence>